<dbReference type="InterPro" id="IPR025714">
    <property type="entry name" value="Methyltranfer_dom"/>
</dbReference>
<dbReference type="Gene3D" id="3.40.50.150">
    <property type="entry name" value="Vaccinia Virus protein VP39"/>
    <property type="match status" value="1"/>
</dbReference>
<keyword evidence="3" id="KW-1185">Reference proteome</keyword>
<dbReference type="GO" id="GO:0032259">
    <property type="term" value="P:methylation"/>
    <property type="evidence" value="ECO:0007669"/>
    <property type="project" value="UniProtKB-KW"/>
</dbReference>
<comment type="caution">
    <text evidence="2">The sequence shown here is derived from an EMBL/GenBank/DDBJ whole genome shotgun (WGS) entry which is preliminary data.</text>
</comment>
<dbReference type="RefSeq" id="WP_142257993.1">
    <property type="nucleotide sequence ID" value="NZ_BMPV01000004.1"/>
</dbReference>
<dbReference type="SUPFAM" id="SSF53335">
    <property type="entry name" value="S-adenosyl-L-methionine-dependent methyltransferases"/>
    <property type="match status" value="1"/>
</dbReference>
<protein>
    <submittedName>
        <fullName evidence="2">Methyltransferase family protein</fullName>
    </submittedName>
</protein>
<dbReference type="PANTHER" id="PTHR42912">
    <property type="entry name" value="METHYLTRANSFERASE"/>
    <property type="match status" value="1"/>
</dbReference>
<accession>A0A543IT32</accession>
<evidence type="ECO:0000313" key="3">
    <source>
        <dbReference type="Proteomes" id="UP000319213"/>
    </source>
</evidence>
<dbReference type="OrthoDB" id="9795634at2"/>
<dbReference type="EMBL" id="VFPQ01000001">
    <property type="protein sequence ID" value="TQM73717.1"/>
    <property type="molecule type" value="Genomic_DNA"/>
</dbReference>
<keyword evidence="2" id="KW-0808">Transferase</keyword>
<dbReference type="CDD" id="cd02440">
    <property type="entry name" value="AdoMet_MTases"/>
    <property type="match status" value="1"/>
</dbReference>
<organism evidence="2 3">
    <name type="scientific">Thermopolyspora flexuosa</name>
    <dbReference type="NCBI Taxonomy" id="103836"/>
    <lineage>
        <taxon>Bacteria</taxon>
        <taxon>Bacillati</taxon>
        <taxon>Actinomycetota</taxon>
        <taxon>Actinomycetes</taxon>
        <taxon>Streptosporangiales</taxon>
        <taxon>Streptosporangiaceae</taxon>
        <taxon>Thermopolyspora</taxon>
    </lineage>
</organism>
<gene>
    <name evidence="2" type="ORF">FHX40_0370</name>
</gene>
<keyword evidence="2" id="KW-0489">Methyltransferase</keyword>
<dbReference type="PANTHER" id="PTHR42912:SF93">
    <property type="entry name" value="N6-ADENOSINE-METHYLTRANSFERASE TMT1A"/>
    <property type="match status" value="1"/>
</dbReference>
<proteinExistence type="predicted"/>
<reference evidence="2 3" key="1">
    <citation type="submission" date="2019-06" db="EMBL/GenBank/DDBJ databases">
        <title>Sequencing the genomes of 1000 actinobacteria strains.</title>
        <authorList>
            <person name="Klenk H.-P."/>
        </authorList>
    </citation>
    <scope>NUCLEOTIDE SEQUENCE [LARGE SCALE GENOMIC DNA]</scope>
    <source>
        <strain evidence="2 3">DSM 43186</strain>
    </source>
</reference>
<dbReference type="Proteomes" id="UP000319213">
    <property type="component" value="Unassembled WGS sequence"/>
</dbReference>
<evidence type="ECO:0000259" key="1">
    <source>
        <dbReference type="Pfam" id="PF13847"/>
    </source>
</evidence>
<sequence length="267" mass="28831">MTARGVYTHGHHESVLRSHRWRTAENSAAYLLPYLTPGMRLLDVGCGPGTITADLAAIVAPGTVTALEATEDALDLARAEAAARGRANIEFAVGDAHALGLPDDAFDAVHAHQVLQHLADPVQALREMRRVCRPGGVVAVRDCDYAGMIWYPELPGLAEWAELNSRVVRGNGGEPNAGRRLLSWARAAGFTEITPTASVWCFATPEDRAWWGGLWADRVRASAFAGHARGHGATDADLERMAAAWREWAAAEDGWFVVPHGELICRA</sequence>
<dbReference type="AlphaFoldDB" id="A0A543IT32"/>
<dbReference type="Pfam" id="PF13847">
    <property type="entry name" value="Methyltransf_31"/>
    <property type="match status" value="1"/>
</dbReference>
<dbReference type="GO" id="GO:0008168">
    <property type="term" value="F:methyltransferase activity"/>
    <property type="evidence" value="ECO:0007669"/>
    <property type="project" value="UniProtKB-KW"/>
</dbReference>
<dbReference type="InterPro" id="IPR029063">
    <property type="entry name" value="SAM-dependent_MTases_sf"/>
</dbReference>
<evidence type="ECO:0000313" key="2">
    <source>
        <dbReference type="EMBL" id="TQM73717.1"/>
    </source>
</evidence>
<name>A0A543IT32_9ACTN</name>
<feature type="domain" description="Methyltransferase" evidence="1">
    <location>
        <begin position="36"/>
        <end position="150"/>
    </location>
</feature>
<dbReference type="InterPro" id="IPR050508">
    <property type="entry name" value="Methyltransf_Superfamily"/>
</dbReference>